<protein>
    <recommendedName>
        <fullName evidence="4">Peptidase MA-like domain-containing protein</fullName>
    </recommendedName>
</protein>
<dbReference type="EMBL" id="CP067089">
    <property type="protein sequence ID" value="QQO09956.1"/>
    <property type="molecule type" value="Genomic_DNA"/>
</dbReference>
<evidence type="ECO:0000256" key="1">
    <source>
        <dbReference type="SAM" id="SignalP"/>
    </source>
</evidence>
<sequence length="325" mass="37859">MKKTAYLLITVLLTGFPVFAQDKQIDIEHYSLIINTILHNLDIIMAGSGYNKHVAETYSVASELIKNGTIALRIDPESATVLGGMSFDFSADTGEAKLVFGLRYLDTFKNDSSIHYAILMHELRHLYDYTVQRDAFVSAKQANDEKEIYWYELDAIRIEAEFIKEYLSGEYTLSKFEQYLVNSLSNDNLGSISIFLQRESMEIFFSFNRWEEEYRKNNAEKDRLVRTIIDTGSRLLERYGAVDPSNEIAYYDAFIRLSTFRKYMFRFLRVSNTDPKATWESVFSQYPGIESLSEAILEIQNRDAEIHFQYLMSVIDYWEADIQNR</sequence>
<evidence type="ECO:0000313" key="2">
    <source>
        <dbReference type="EMBL" id="QQO09956.1"/>
    </source>
</evidence>
<dbReference type="AlphaFoldDB" id="A0A7T7XP80"/>
<name>A0A7T7XP80_9SPIR</name>
<proteinExistence type="predicted"/>
<reference evidence="2" key="1">
    <citation type="submission" date="2021-01" db="EMBL/GenBank/DDBJ databases">
        <title>Description of Breznakiella homolactica.</title>
        <authorList>
            <person name="Song Y."/>
            <person name="Brune A."/>
        </authorList>
    </citation>
    <scope>NUCLEOTIDE SEQUENCE</scope>
    <source>
        <strain evidence="2">RmG30</strain>
    </source>
</reference>
<dbReference type="KEGG" id="bhc:JFL75_03315"/>
<evidence type="ECO:0000313" key="3">
    <source>
        <dbReference type="Proteomes" id="UP000595917"/>
    </source>
</evidence>
<feature type="signal peptide" evidence="1">
    <location>
        <begin position="1"/>
        <end position="20"/>
    </location>
</feature>
<feature type="chain" id="PRO_5030532528" description="Peptidase MA-like domain-containing protein" evidence="1">
    <location>
        <begin position="21"/>
        <end position="325"/>
    </location>
</feature>
<keyword evidence="3" id="KW-1185">Reference proteome</keyword>
<keyword evidence="1" id="KW-0732">Signal</keyword>
<organism evidence="2 3">
    <name type="scientific">Breznakiella homolactica</name>
    <dbReference type="NCBI Taxonomy" id="2798577"/>
    <lineage>
        <taxon>Bacteria</taxon>
        <taxon>Pseudomonadati</taxon>
        <taxon>Spirochaetota</taxon>
        <taxon>Spirochaetia</taxon>
        <taxon>Spirochaetales</taxon>
        <taxon>Breznakiellaceae</taxon>
        <taxon>Breznakiella</taxon>
    </lineage>
</organism>
<dbReference type="Proteomes" id="UP000595917">
    <property type="component" value="Chromosome"/>
</dbReference>
<accession>A0A7T7XP80</accession>
<dbReference type="RefSeq" id="WP_215627260.1">
    <property type="nucleotide sequence ID" value="NZ_CP067089.2"/>
</dbReference>
<gene>
    <name evidence="2" type="ORF">JFL75_03315</name>
</gene>
<evidence type="ECO:0008006" key="4">
    <source>
        <dbReference type="Google" id="ProtNLM"/>
    </source>
</evidence>